<organism evidence="2">
    <name type="scientific">bioreactor metagenome</name>
    <dbReference type="NCBI Taxonomy" id="1076179"/>
    <lineage>
        <taxon>unclassified sequences</taxon>
        <taxon>metagenomes</taxon>
        <taxon>ecological metagenomes</taxon>
    </lineage>
</organism>
<feature type="region of interest" description="Disordered" evidence="1">
    <location>
        <begin position="136"/>
        <end position="163"/>
    </location>
</feature>
<dbReference type="EMBL" id="VSSQ01063256">
    <property type="protein sequence ID" value="MPN16322.1"/>
    <property type="molecule type" value="Genomic_DNA"/>
</dbReference>
<gene>
    <name evidence="2" type="ORF">SDC9_163661</name>
</gene>
<sequence length="173" mass="19553">MPGWCRGCGLCGHPLLHGQRRRCRRSERQRRDRVHGNLQAAVQPLDRWRPSGRHPGRGDEHSVLPVAGVLQRADGRHLPHLPAQERQRHRAGLVRPCHGAAGGGDRHRHCQQPRLQGAGHGELRLGRLRRRLWPGDHPVAGLGPHDPQRRTGRHHRRRRHRAGVEAVRLAGPV</sequence>
<dbReference type="AlphaFoldDB" id="A0A645FRS9"/>
<accession>A0A645FRS9</accession>
<reference evidence="2" key="1">
    <citation type="submission" date="2019-08" db="EMBL/GenBank/DDBJ databases">
        <authorList>
            <person name="Kucharzyk K."/>
            <person name="Murdoch R.W."/>
            <person name="Higgins S."/>
            <person name="Loffler F."/>
        </authorList>
    </citation>
    <scope>NUCLEOTIDE SEQUENCE</scope>
</reference>
<feature type="compositionally biased region" description="Basic residues" evidence="1">
    <location>
        <begin position="150"/>
        <end position="161"/>
    </location>
</feature>
<evidence type="ECO:0000256" key="1">
    <source>
        <dbReference type="SAM" id="MobiDB-lite"/>
    </source>
</evidence>
<evidence type="ECO:0000313" key="2">
    <source>
        <dbReference type="EMBL" id="MPN16322.1"/>
    </source>
</evidence>
<proteinExistence type="predicted"/>
<name>A0A645FRS9_9ZZZZ</name>
<protein>
    <submittedName>
        <fullName evidence="2">Uncharacterized protein</fullName>
    </submittedName>
</protein>
<comment type="caution">
    <text evidence="2">The sequence shown here is derived from an EMBL/GenBank/DDBJ whole genome shotgun (WGS) entry which is preliminary data.</text>
</comment>